<dbReference type="GO" id="GO:0008408">
    <property type="term" value="F:3'-5' exonuclease activity"/>
    <property type="evidence" value="ECO:0007669"/>
    <property type="project" value="TreeGrafter"/>
</dbReference>
<dbReference type="SUPFAM" id="SSF53098">
    <property type="entry name" value="Ribonuclease H-like"/>
    <property type="match status" value="1"/>
</dbReference>
<evidence type="ECO:0000313" key="6">
    <source>
        <dbReference type="Proteomes" id="UP000427716"/>
    </source>
</evidence>
<dbReference type="InterPro" id="IPR036397">
    <property type="entry name" value="RNaseH_sf"/>
</dbReference>
<dbReference type="PANTHER" id="PTHR30231">
    <property type="entry name" value="DNA POLYMERASE III SUBUNIT EPSILON"/>
    <property type="match status" value="1"/>
</dbReference>
<accession>A0A6I6D4U8</accession>
<dbReference type="Proteomes" id="UP000427716">
    <property type="component" value="Chromosome"/>
</dbReference>
<dbReference type="NCBIfam" id="NF006602">
    <property type="entry name" value="PRK09146.1"/>
    <property type="match status" value="1"/>
</dbReference>
<keyword evidence="6" id="KW-1185">Reference proteome</keyword>
<dbReference type="RefSeq" id="WP_156574009.1">
    <property type="nucleotide sequence ID" value="NZ_CP046415.1"/>
</dbReference>
<dbReference type="GO" id="GO:0006259">
    <property type="term" value="P:DNA metabolic process"/>
    <property type="evidence" value="ECO:0007669"/>
    <property type="project" value="UniProtKB-ARBA"/>
</dbReference>
<keyword evidence="2" id="KW-0378">Hydrolase</keyword>
<evidence type="ECO:0000259" key="4">
    <source>
        <dbReference type="SMART" id="SM00479"/>
    </source>
</evidence>
<dbReference type="GO" id="GO:0003676">
    <property type="term" value="F:nucleic acid binding"/>
    <property type="evidence" value="ECO:0007669"/>
    <property type="project" value="InterPro"/>
</dbReference>
<dbReference type="Pfam" id="PF00929">
    <property type="entry name" value="RNase_T"/>
    <property type="match status" value="1"/>
</dbReference>
<evidence type="ECO:0000256" key="3">
    <source>
        <dbReference type="ARBA" id="ARBA00022839"/>
    </source>
</evidence>
<dbReference type="EMBL" id="CP046415">
    <property type="protein sequence ID" value="QGT78564.1"/>
    <property type="molecule type" value="Genomic_DNA"/>
</dbReference>
<protein>
    <submittedName>
        <fullName evidence="5">3'-5' exonuclease</fullName>
    </submittedName>
</protein>
<dbReference type="AlphaFoldDB" id="A0A6I6D4U8"/>
<dbReference type="PANTHER" id="PTHR30231:SF4">
    <property type="entry name" value="PROTEIN NEN2"/>
    <property type="match status" value="1"/>
</dbReference>
<evidence type="ECO:0000313" key="5">
    <source>
        <dbReference type="EMBL" id="QGT78564.1"/>
    </source>
</evidence>
<dbReference type="GO" id="GO:0005829">
    <property type="term" value="C:cytosol"/>
    <property type="evidence" value="ECO:0007669"/>
    <property type="project" value="TreeGrafter"/>
</dbReference>
<dbReference type="InterPro" id="IPR012337">
    <property type="entry name" value="RNaseH-like_sf"/>
</dbReference>
<dbReference type="SMART" id="SM00479">
    <property type="entry name" value="EXOIII"/>
    <property type="match status" value="1"/>
</dbReference>
<proteinExistence type="predicted"/>
<organism evidence="5 6">
    <name type="scientific">Guyparkeria halophila</name>
    <dbReference type="NCBI Taxonomy" id="47960"/>
    <lineage>
        <taxon>Bacteria</taxon>
        <taxon>Pseudomonadati</taxon>
        <taxon>Pseudomonadota</taxon>
        <taxon>Gammaproteobacteria</taxon>
        <taxon>Chromatiales</taxon>
        <taxon>Thioalkalibacteraceae</taxon>
        <taxon>Guyparkeria</taxon>
    </lineage>
</organism>
<keyword evidence="1" id="KW-0540">Nuclease</keyword>
<sequence>MSPAAAHQQRSESTWAAFFADQADRCRDPALRAFYAAGLPAPDTPLQDVPLMALDFETTGLDVHRHAIVSIGVVPFDLKRIRPSAGRYWVVRPPRPLDEASIRFHRITHAEVARAPDLDEVLDEVLAALAGHVVVVHYRGIERPFLDAAVLARRGERCLFPVIDTMSIEARQVRAGWWNRLKGLFSARRTSIRLADSRTRYGLPAYSAHHAKLDALATAELLQAQIARHYRPETPVGELWE</sequence>
<dbReference type="InterPro" id="IPR013520">
    <property type="entry name" value="Ribonucl_H"/>
</dbReference>
<evidence type="ECO:0000256" key="2">
    <source>
        <dbReference type="ARBA" id="ARBA00022801"/>
    </source>
</evidence>
<dbReference type="Gene3D" id="3.30.420.10">
    <property type="entry name" value="Ribonuclease H-like superfamily/Ribonuclease H"/>
    <property type="match status" value="1"/>
</dbReference>
<keyword evidence="3 5" id="KW-0269">Exonuclease</keyword>
<dbReference type="KEGG" id="ghl:GM160_06445"/>
<reference evidence="5 6" key="1">
    <citation type="submission" date="2019-11" db="EMBL/GenBank/DDBJ databases">
        <authorList>
            <person name="Zhang J."/>
            <person name="Sun C."/>
        </authorList>
    </citation>
    <scope>NUCLEOTIDE SEQUENCE [LARGE SCALE GENOMIC DNA]</scope>
    <source>
        <strain evidence="6">sp2</strain>
    </source>
</reference>
<evidence type="ECO:0000256" key="1">
    <source>
        <dbReference type="ARBA" id="ARBA00022722"/>
    </source>
</evidence>
<gene>
    <name evidence="5" type="ORF">GM160_06445</name>
</gene>
<name>A0A6I6D4U8_9GAMM</name>
<feature type="domain" description="Exonuclease" evidence="4">
    <location>
        <begin position="50"/>
        <end position="231"/>
    </location>
</feature>
<dbReference type="CDD" id="cd06127">
    <property type="entry name" value="DEDDh"/>
    <property type="match status" value="1"/>
</dbReference>